<evidence type="ECO:0000259" key="3">
    <source>
        <dbReference type="Pfam" id="PF02563"/>
    </source>
</evidence>
<keyword evidence="2" id="KW-0472">Membrane</keyword>
<gene>
    <name evidence="4" type="ORF">O3P16_10090</name>
</gene>
<dbReference type="InterPro" id="IPR049712">
    <property type="entry name" value="Poly_export"/>
</dbReference>
<dbReference type="InterPro" id="IPR003715">
    <property type="entry name" value="Poly_export_N"/>
</dbReference>
<dbReference type="Gene3D" id="3.30.1950.10">
    <property type="entry name" value="wza like domain"/>
    <property type="match status" value="1"/>
</dbReference>
<reference evidence="4 5" key="1">
    <citation type="submission" date="2022-12" db="EMBL/GenBank/DDBJ databases">
        <title>Chitinophagaceae gen. sp. nov., a new member of the family Chitinophagaceae, isolated from soil in a chemical factory.</title>
        <authorList>
            <person name="Ke Z."/>
        </authorList>
    </citation>
    <scope>NUCLEOTIDE SEQUENCE [LARGE SCALE GENOMIC DNA]</scope>
    <source>
        <strain evidence="4 5">LY-5</strain>
    </source>
</reference>
<dbReference type="PROSITE" id="PS51257">
    <property type="entry name" value="PROKAR_LIPOPROTEIN"/>
    <property type="match status" value="1"/>
</dbReference>
<keyword evidence="2" id="KW-1133">Transmembrane helix</keyword>
<evidence type="ECO:0000313" key="4">
    <source>
        <dbReference type="EMBL" id="MDA3615158.1"/>
    </source>
</evidence>
<feature type="transmembrane region" description="Helical" evidence="2">
    <location>
        <begin position="247"/>
        <end position="265"/>
    </location>
</feature>
<dbReference type="Proteomes" id="UP001210231">
    <property type="component" value="Unassembled WGS sequence"/>
</dbReference>
<dbReference type="RefSeq" id="WP_407031482.1">
    <property type="nucleotide sequence ID" value="NZ_JAQGEF010000010.1"/>
</dbReference>
<keyword evidence="1" id="KW-0732">Signal</keyword>
<accession>A0ABT4UK47</accession>
<evidence type="ECO:0000313" key="5">
    <source>
        <dbReference type="Proteomes" id="UP001210231"/>
    </source>
</evidence>
<comment type="caution">
    <text evidence="4">The sequence shown here is derived from an EMBL/GenBank/DDBJ whole genome shotgun (WGS) entry which is preliminary data.</text>
</comment>
<name>A0ABT4UK47_9BACT</name>
<keyword evidence="5" id="KW-1185">Reference proteome</keyword>
<dbReference type="Pfam" id="PF02563">
    <property type="entry name" value="Poly_export"/>
    <property type="match status" value="1"/>
</dbReference>
<dbReference type="PANTHER" id="PTHR33619">
    <property type="entry name" value="POLYSACCHARIDE EXPORT PROTEIN GFCE-RELATED"/>
    <property type="match status" value="1"/>
</dbReference>
<sequence length="266" mass="30100">MAKGVRLLLFLTSLTCAILFLGSCKVTDKSLLTRPYLDSVNTLVLDKYPFEWEEIRIKKFDFVEVRFAGLNPKVTSTLNNFGGVDLNTNLADGLDRTAKSALQVDKEGYLNFPLIDKVRAEGLTVEELRKILLAKIDPLLQDPFVYINLPKRSITVLAEGAKQPFVYSKNKANFLEIIAESNVDLYNSDLTKVKIYRESENGIRTLGNINLSDTSMFNSEYFYPLPNDVIYIPRNSKMANDELMRKVMPLTALLNIVVTLAVLFTR</sequence>
<evidence type="ECO:0000256" key="2">
    <source>
        <dbReference type="SAM" id="Phobius"/>
    </source>
</evidence>
<dbReference type="PANTHER" id="PTHR33619:SF3">
    <property type="entry name" value="POLYSACCHARIDE EXPORT PROTEIN GFCE-RELATED"/>
    <property type="match status" value="1"/>
</dbReference>
<protein>
    <submittedName>
        <fullName evidence="4">Polysaccharide biosynthesis/export family protein</fullName>
    </submittedName>
</protein>
<proteinExistence type="predicted"/>
<evidence type="ECO:0000256" key="1">
    <source>
        <dbReference type="ARBA" id="ARBA00022729"/>
    </source>
</evidence>
<keyword evidence="2" id="KW-0812">Transmembrane</keyword>
<dbReference type="Gene3D" id="3.10.560.10">
    <property type="entry name" value="Outer membrane lipoprotein wza domain like"/>
    <property type="match status" value="1"/>
</dbReference>
<organism evidence="4 5">
    <name type="scientific">Polluticaenibacter yanchengensis</name>
    <dbReference type="NCBI Taxonomy" id="3014562"/>
    <lineage>
        <taxon>Bacteria</taxon>
        <taxon>Pseudomonadati</taxon>
        <taxon>Bacteroidota</taxon>
        <taxon>Chitinophagia</taxon>
        <taxon>Chitinophagales</taxon>
        <taxon>Chitinophagaceae</taxon>
        <taxon>Polluticaenibacter</taxon>
    </lineage>
</organism>
<feature type="domain" description="Polysaccharide export protein N-terminal" evidence="3">
    <location>
        <begin position="54"/>
        <end position="149"/>
    </location>
</feature>
<dbReference type="EMBL" id="JAQGEF010000010">
    <property type="protein sequence ID" value="MDA3615158.1"/>
    <property type="molecule type" value="Genomic_DNA"/>
</dbReference>